<gene>
    <name evidence="4" type="ORF">A1359_03300</name>
</gene>
<dbReference type="Pfam" id="PF08238">
    <property type="entry name" value="Sel1"/>
    <property type="match status" value="2"/>
</dbReference>
<dbReference type="InterPro" id="IPR011990">
    <property type="entry name" value="TPR-like_helical_dom_sf"/>
</dbReference>
<protein>
    <submittedName>
        <fullName evidence="4">Lytic transglycosylase</fullName>
    </submittedName>
</protein>
<dbReference type="Pfam" id="PF01464">
    <property type="entry name" value="SLT"/>
    <property type="match status" value="1"/>
</dbReference>
<keyword evidence="5" id="KW-1185">Reference proteome</keyword>
<evidence type="ECO:0000313" key="4">
    <source>
        <dbReference type="EMBL" id="OAI20498.1"/>
    </source>
</evidence>
<dbReference type="SMART" id="SM00671">
    <property type="entry name" value="SEL1"/>
    <property type="match status" value="2"/>
</dbReference>
<evidence type="ECO:0000256" key="1">
    <source>
        <dbReference type="ARBA" id="ARBA00007734"/>
    </source>
</evidence>
<evidence type="ECO:0000313" key="5">
    <source>
        <dbReference type="Proteomes" id="UP000078476"/>
    </source>
</evidence>
<comment type="similarity">
    <text evidence="1">Belongs to the transglycosylase Slt family.</text>
</comment>
<dbReference type="Proteomes" id="UP000078476">
    <property type="component" value="Unassembled WGS sequence"/>
</dbReference>
<name>A0A177NQZ2_9GAMM</name>
<dbReference type="STRING" id="980561.A1359_03300"/>
<dbReference type="CDD" id="cd00254">
    <property type="entry name" value="LT-like"/>
    <property type="match status" value="1"/>
</dbReference>
<dbReference type="RefSeq" id="WP_066977876.1">
    <property type="nucleotide sequence ID" value="NZ_LUUI01000044.1"/>
</dbReference>
<sequence length="284" mass="31971">MIHIKQLMCAFLLSIFAQLVWAGGMTETPDTVRKLAANYEHGRDGIKQDFQQAFLLYCQEALKGDRESAYNMGFMYFNGRGMPRNLSLAVRWFKQAADAGDKHAQKMLDRFTNVSPLEDATCKQAKPVPELKLVAVQNPNRKVVEGWVNQIAPHYGIDPELVMAVISAESAFNINAESNKNAQGLMQLIPETAARFGVINSWDPIQNIKGGTAYLHWLLRHFDGKVDLVLAAYNAGEGAVEQYQGIPPYRETQNYVKQILSHYQKTSHPVPAKELKKFDVEQKT</sequence>
<evidence type="ECO:0000259" key="3">
    <source>
        <dbReference type="Pfam" id="PF01464"/>
    </source>
</evidence>
<feature type="chain" id="PRO_5008069435" evidence="2">
    <location>
        <begin position="23"/>
        <end position="284"/>
    </location>
</feature>
<dbReference type="Gene3D" id="1.25.40.10">
    <property type="entry name" value="Tetratricopeptide repeat domain"/>
    <property type="match status" value="1"/>
</dbReference>
<evidence type="ECO:0000256" key="2">
    <source>
        <dbReference type="SAM" id="SignalP"/>
    </source>
</evidence>
<comment type="caution">
    <text evidence="4">The sequence shown here is derived from an EMBL/GenBank/DDBJ whole genome shotgun (WGS) entry which is preliminary data.</text>
</comment>
<dbReference type="OrthoDB" id="92254at2"/>
<feature type="domain" description="Transglycosylase SLT" evidence="3">
    <location>
        <begin position="150"/>
        <end position="254"/>
    </location>
</feature>
<dbReference type="Gene3D" id="1.10.530.10">
    <property type="match status" value="1"/>
</dbReference>
<dbReference type="SUPFAM" id="SSF81901">
    <property type="entry name" value="HCP-like"/>
    <property type="match status" value="1"/>
</dbReference>
<dbReference type="PANTHER" id="PTHR37423">
    <property type="entry name" value="SOLUBLE LYTIC MUREIN TRANSGLYCOSYLASE-RELATED"/>
    <property type="match status" value="1"/>
</dbReference>
<feature type="signal peptide" evidence="2">
    <location>
        <begin position="1"/>
        <end position="22"/>
    </location>
</feature>
<dbReference type="SUPFAM" id="SSF53955">
    <property type="entry name" value="Lysozyme-like"/>
    <property type="match status" value="1"/>
</dbReference>
<organism evidence="4 5">
    <name type="scientific">Methylomonas lenta</name>
    <dbReference type="NCBI Taxonomy" id="980561"/>
    <lineage>
        <taxon>Bacteria</taxon>
        <taxon>Pseudomonadati</taxon>
        <taxon>Pseudomonadota</taxon>
        <taxon>Gammaproteobacteria</taxon>
        <taxon>Methylococcales</taxon>
        <taxon>Methylococcaceae</taxon>
        <taxon>Methylomonas</taxon>
    </lineage>
</organism>
<proteinExistence type="inferred from homology"/>
<dbReference type="InterPro" id="IPR008258">
    <property type="entry name" value="Transglycosylase_SLT_dom_1"/>
</dbReference>
<dbReference type="PANTHER" id="PTHR37423:SF2">
    <property type="entry name" value="MEMBRANE-BOUND LYTIC MUREIN TRANSGLYCOSYLASE C"/>
    <property type="match status" value="1"/>
</dbReference>
<dbReference type="InterPro" id="IPR023346">
    <property type="entry name" value="Lysozyme-like_dom_sf"/>
</dbReference>
<accession>A0A177NQZ2</accession>
<dbReference type="AlphaFoldDB" id="A0A177NQZ2"/>
<dbReference type="InterPro" id="IPR006597">
    <property type="entry name" value="Sel1-like"/>
</dbReference>
<reference evidence="4 5" key="1">
    <citation type="submission" date="2016-03" db="EMBL/GenBank/DDBJ databases">
        <authorList>
            <person name="Ploux O."/>
        </authorList>
    </citation>
    <scope>NUCLEOTIDE SEQUENCE [LARGE SCALE GENOMIC DNA]</scope>
    <source>
        <strain evidence="4 5">R-45370</strain>
    </source>
</reference>
<dbReference type="EMBL" id="LUUI01000044">
    <property type="protein sequence ID" value="OAI20498.1"/>
    <property type="molecule type" value="Genomic_DNA"/>
</dbReference>
<keyword evidence="2" id="KW-0732">Signal</keyword>